<dbReference type="EMBL" id="JBEYBN010000039">
    <property type="protein sequence ID" value="MEU2269660.1"/>
    <property type="molecule type" value="Genomic_DNA"/>
</dbReference>
<proteinExistence type="predicted"/>
<keyword evidence="3" id="KW-1185">Reference proteome</keyword>
<name>A0ABV2Y061_9ACTN</name>
<comment type="caution">
    <text evidence="2">The sequence shown here is derived from an EMBL/GenBank/DDBJ whole genome shotgun (WGS) entry which is preliminary data.</text>
</comment>
<organism evidence="2 3">
    <name type="scientific">Streptomyces olindensis</name>
    <dbReference type="NCBI Taxonomy" id="358823"/>
    <lineage>
        <taxon>Bacteria</taxon>
        <taxon>Bacillati</taxon>
        <taxon>Actinomycetota</taxon>
        <taxon>Actinomycetes</taxon>
        <taxon>Kitasatosporales</taxon>
        <taxon>Streptomycetaceae</taxon>
        <taxon>Streptomyces</taxon>
    </lineage>
</organism>
<sequence length="71" mass="7534">MHGYRGLTGRRGPGYGERLLFSVALVVVSLLWIGQDMAAWATAACAVGAVGGALGACYFGWRFVRSRGDAR</sequence>
<protein>
    <submittedName>
        <fullName evidence="2">Uncharacterized protein</fullName>
    </submittedName>
</protein>
<reference evidence="2 3" key="1">
    <citation type="submission" date="2024-06" db="EMBL/GenBank/DDBJ databases">
        <title>The Natural Products Discovery Center: Release of the First 8490 Sequenced Strains for Exploring Actinobacteria Biosynthetic Diversity.</title>
        <authorList>
            <person name="Kalkreuter E."/>
            <person name="Kautsar S.A."/>
            <person name="Yang D."/>
            <person name="Bader C.D."/>
            <person name="Teijaro C.N."/>
            <person name="Fluegel L."/>
            <person name="Davis C.M."/>
            <person name="Simpson J.R."/>
            <person name="Lauterbach L."/>
            <person name="Steele A.D."/>
            <person name="Gui C."/>
            <person name="Meng S."/>
            <person name="Li G."/>
            <person name="Viehrig K."/>
            <person name="Ye F."/>
            <person name="Su P."/>
            <person name="Kiefer A.F."/>
            <person name="Nichols A."/>
            <person name="Cepeda A.J."/>
            <person name="Yan W."/>
            <person name="Fan B."/>
            <person name="Jiang Y."/>
            <person name="Adhikari A."/>
            <person name="Zheng C.-J."/>
            <person name="Schuster L."/>
            <person name="Cowan T.M."/>
            <person name="Smanski M.J."/>
            <person name="Chevrette M.G."/>
            <person name="De Carvalho L.P.S."/>
            <person name="Shen B."/>
        </authorList>
    </citation>
    <scope>NUCLEOTIDE SEQUENCE [LARGE SCALE GENOMIC DNA]</scope>
    <source>
        <strain evidence="2 3">NPDC019583</strain>
    </source>
</reference>
<evidence type="ECO:0000256" key="1">
    <source>
        <dbReference type="SAM" id="Phobius"/>
    </source>
</evidence>
<keyword evidence="1" id="KW-1133">Transmembrane helix</keyword>
<dbReference type="Proteomes" id="UP001550603">
    <property type="component" value="Unassembled WGS sequence"/>
</dbReference>
<feature type="transmembrane region" description="Helical" evidence="1">
    <location>
        <begin position="15"/>
        <end position="33"/>
    </location>
</feature>
<keyword evidence="1" id="KW-0472">Membrane</keyword>
<feature type="transmembrane region" description="Helical" evidence="1">
    <location>
        <begin position="39"/>
        <end position="61"/>
    </location>
</feature>
<evidence type="ECO:0000313" key="2">
    <source>
        <dbReference type="EMBL" id="MEU2269660.1"/>
    </source>
</evidence>
<keyword evidence="1" id="KW-0812">Transmembrane</keyword>
<dbReference type="RefSeq" id="WP_031118081.1">
    <property type="nucleotide sequence ID" value="NZ_JBEYBN010000039.1"/>
</dbReference>
<gene>
    <name evidence="2" type="ORF">ABZ568_25315</name>
</gene>
<accession>A0ABV2Y061</accession>
<evidence type="ECO:0000313" key="3">
    <source>
        <dbReference type="Proteomes" id="UP001550603"/>
    </source>
</evidence>